<comment type="similarity">
    <text evidence="6">Belongs to the adenylate cyclase family. DacA/CdaA subfamily.</text>
</comment>
<gene>
    <name evidence="6" type="primary">dacA</name>
    <name evidence="8" type="ORF">SAMN04487931_108161</name>
</gene>
<evidence type="ECO:0000256" key="4">
    <source>
        <dbReference type="ARBA" id="ARBA00022741"/>
    </source>
</evidence>
<feature type="transmembrane region" description="Helical" evidence="6">
    <location>
        <begin position="12"/>
        <end position="31"/>
    </location>
</feature>
<dbReference type="Pfam" id="PF07949">
    <property type="entry name" value="YbbR"/>
    <property type="match status" value="2"/>
</dbReference>
<feature type="transmembrane region" description="Helical" evidence="6">
    <location>
        <begin position="38"/>
        <end position="56"/>
    </location>
</feature>
<dbReference type="GO" id="GO:0106408">
    <property type="term" value="F:diadenylate cyclase activity"/>
    <property type="evidence" value="ECO:0007669"/>
    <property type="project" value="UniProtKB-EC"/>
</dbReference>
<keyword evidence="5 6" id="KW-0067">ATP-binding</keyword>
<dbReference type="Gene3D" id="2.170.120.30">
    <property type="match status" value="1"/>
</dbReference>
<evidence type="ECO:0000256" key="2">
    <source>
        <dbReference type="ARBA" id="ARBA00022679"/>
    </source>
</evidence>
<dbReference type="InterPro" id="IPR012505">
    <property type="entry name" value="YbbR"/>
</dbReference>
<evidence type="ECO:0000313" key="8">
    <source>
        <dbReference type="EMBL" id="SDU43051.1"/>
    </source>
</evidence>
<comment type="catalytic activity">
    <reaction evidence="1 6">
        <text>2 ATP = 3',3'-c-di-AMP + 2 diphosphate</text>
        <dbReference type="Rhea" id="RHEA:35655"/>
        <dbReference type="ChEBI" id="CHEBI:30616"/>
        <dbReference type="ChEBI" id="CHEBI:33019"/>
        <dbReference type="ChEBI" id="CHEBI:71500"/>
        <dbReference type="EC" id="2.7.7.85"/>
    </reaction>
</comment>
<dbReference type="GO" id="GO:0004016">
    <property type="term" value="F:adenylate cyclase activity"/>
    <property type="evidence" value="ECO:0007669"/>
    <property type="project" value="UniProtKB-UniRule"/>
</dbReference>
<dbReference type="GO" id="GO:0005524">
    <property type="term" value="F:ATP binding"/>
    <property type="evidence" value="ECO:0007669"/>
    <property type="project" value="UniProtKB-UniRule"/>
</dbReference>
<dbReference type="SUPFAM" id="SSF143597">
    <property type="entry name" value="YojJ-like"/>
    <property type="match status" value="1"/>
</dbReference>
<dbReference type="EMBL" id="FNLL01000008">
    <property type="protein sequence ID" value="SDU43051.1"/>
    <property type="molecule type" value="Genomic_DNA"/>
</dbReference>
<proteinExistence type="inferred from homology"/>
<feature type="transmembrane region" description="Helical" evidence="6">
    <location>
        <begin position="62"/>
        <end position="82"/>
    </location>
</feature>
<dbReference type="HAMAP" id="MF_01499">
    <property type="entry name" value="DacA"/>
    <property type="match status" value="1"/>
</dbReference>
<feature type="domain" description="DAC" evidence="7">
    <location>
        <begin position="92"/>
        <end position="240"/>
    </location>
</feature>
<feature type="transmembrane region" description="Helical" evidence="6">
    <location>
        <begin position="267"/>
        <end position="285"/>
    </location>
</feature>
<dbReference type="PROSITE" id="PS51794">
    <property type="entry name" value="DAC"/>
    <property type="match status" value="1"/>
</dbReference>
<dbReference type="InterPro" id="IPR050338">
    <property type="entry name" value="DisA"/>
</dbReference>
<dbReference type="Proteomes" id="UP000199608">
    <property type="component" value="Unassembled WGS sequence"/>
</dbReference>
<dbReference type="Pfam" id="PF02457">
    <property type="entry name" value="DAC"/>
    <property type="match status" value="1"/>
</dbReference>
<keyword evidence="9" id="KW-1185">Reference proteome</keyword>
<evidence type="ECO:0000259" key="7">
    <source>
        <dbReference type="PROSITE" id="PS51794"/>
    </source>
</evidence>
<evidence type="ECO:0000256" key="6">
    <source>
        <dbReference type="HAMAP-Rule" id="MF_01499"/>
    </source>
</evidence>
<keyword evidence="6" id="KW-1003">Cell membrane</keyword>
<evidence type="ECO:0000313" key="9">
    <source>
        <dbReference type="Proteomes" id="UP000199608"/>
    </source>
</evidence>
<comment type="subunit">
    <text evidence="6">Probably a homodimer.</text>
</comment>
<protein>
    <recommendedName>
        <fullName evidence="6">Diadenylate cyclase</fullName>
        <shortName evidence="6">DAC</shortName>
        <ecNumber evidence="6">2.7.7.85</ecNumber>
    </recommendedName>
    <alternativeName>
        <fullName evidence="6">Cyclic-di-AMP synthase</fullName>
        <shortName evidence="6">c-di-AMP synthase</shortName>
    </alternativeName>
</protein>
<comment type="caution">
    <text evidence="6">Lacks conserved residue(s) required for the propagation of feature annotation.</text>
</comment>
<reference evidence="9" key="1">
    <citation type="submission" date="2016-10" db="EMBL/GenBank/DDBJ databases">
        <authorList>
            <person name="Varghese N."/>
            <person name="Submissions S."/>
        </authorList>
    </citation>
    <scope>NUCLEOTIDE SEQUENCE [LARGE SCALE GENOMIC DNA]</scope>
    <source>
        <strain evidence="9">DSM 3384</strain>
    </source>
</reference>
<dbReference type="InterPro" id="IPR003390">
    <property type="entry name" value="DNA_integrity_scan_DisA_N"/>
</dbReference>
<dbReference type="PANTHER" id="PTHR34185:SF1">
    <property type="entry name" value="DIADENYLATE CYCLASE"/>
    <property type="match status" value="1"/>
</dbReference>
<dbReference type="GO" id="GO:0006171">
    <property type="term" value="P:cAMP biosynthetic process"/>
    <property type="evidence" value="ECO:0007669"/>
    <property type="project" value="InterPro"/>
</dbReference>
<dbReference type="Gene3D" id="2.170.120.40">
    <property type="entry name" value="YbbR-like domain"/>
    <property type="match status" value="1"/>
</dbReference>
<evidence type="ECO:0000256" key="5">
    <source>
        <dbReference type="ARBA" id="ARBA00022840"/>
    </source>
</evidence>
<keyword evidence="6" id="KW-0812">Transmembrane</keyword>
<evidence type="ECO:0000256" key="1">
    <source>
        <dbReference type="ARBA" id="ARBA00000877"/>
    </source>
</evidence>
<dbReference type="Gene3D" id="3.40.1700.10">
    <property type="entry name" value="DNA integrity scanning protein, DisA, N-terminal domain"/>
    <property type="match status" value="1"/>
</dbReference>
<accession>A0A1H2IGC8</accession>
<dbReference type="InterPro" id="IPR036888">
    <property type="entry name" value="DNA_integrity_DisA_N_sf"/>
</dbReference>
<keyword evidence="6" id="KW-0472">Membrane</keyword>
<organism evidence="8 9">
    <name type="scientific">Desulfobacula phenolica</name>
    <dbReference type="NCBI Taxonomy" id="90732"/>
    <lineage>
        <taxon>Bacteria</taxon>
        <taxon>Pseudomonadati</taxon>
        <taxon>Thermodesulfobacteriota</taxon>
        <taxon>Desulfobacteria</taxon>
        <taxon>Desulfobacterales</taxon>
        <taxon>Desulfobacteraceae</taxon>
        <taxon>Desulfobacula</taxon>
    </lineage>
</organism>
<dbReference type="AlphaFoldDB" id="A0A1H2IGC8"/>
<keyword evidence="3 6" id="KW-0548">Nucleotidyltransferase</keyword>
<comment type="function">
    <text evidence="6">Catalyzes the condensation of 2 ATP molecules into cyclic di-AMP (c-di-AMP), a second messenger used to regulate differing processes in different bacteria.</text>
</comment>
<dbReference type="RefSeq" id="WP_092235525.1">
    <property type="nucleotide sequence ID" value="NZ_FNLL01000008.1"/>
</dbReference>
<keyword evidence="4 6" id="KW-0547">Nucleotide-binding</keyword>
<dbReference type="PANTHER" id="PTHR34185">
    <property type="entry name" value="DIADENYLATE CYCLASE"/>
    <property type="match status" value="1"/>
</dbReference>
<keyword evidence="6" id="KW-1133">Transmembrane helix</keyword>
<dbReference type="EC" id="2.7.7.85" evidence="6"/>
<dbReference type="InterPro" id="IPR034701">
    <property type="entry name" value="CdaA"/>
</dbReference>
<keyword evidence="2 6" id="KW-0808">Transferase</keyword>
<name>A0A1H2IGC8_9BACT</name>
<evidence type="ECO:0000256" key="3">
    <source>
        <dbReference type="ARBA" id="ARBA00022695"/>
    </source>
</evidence>
<sequence>MEPLFYLFSGFRWQDALDILLNSYVLFRLYVLFRGTNVIRALLTICVLWVAGQAAVSLGLIITNWAMQGIITVAALVIIIVFRNEISSVFQTKDLKSFLWGIPRHQFHTPLNIIADSVWALAQKKIGALIVLPLKQGLASVVQGGISLDGKLSQELLVSAFWPDNPIHDGAIVIQGDRIISAGVILPLSKRKDLPSFFGTRHRAASGLTELTDALVIVVSEERGKVTLFKENQVYDIRNRLALEKLLQDHAGDDSTKKGVRHQTIELITAGLISLFCITGIWLSFSRGMETLATHEIPVEFINPDQKMEIISSSASNIKLLISGAKPLINAIKPEQINIKLNLSQSVVGVNKLSVTKANILLPPGIRLKKIEPSELDITLDTLIKKELPIQPNWMGKLPMGVVMQEAKAIPKTVRVIGGSLALKDISTIFTKQIPLDNLTESGTATVDLVLNPASLKLENKNKIQIHYLISKKPVL</sequence>